<dbReference type="InterPro" id="IPR015659">
    <property type="entry name" value="Proline_oxidase"/>
</dbReference>
<evidence type="ECO:0000256" key="3">
    <source>
        <dbReference type="ARBA" id="ARBA00022827"/>
    </source>
</evidence>
<evidence type="ECO:0000313" key="5">
    <source>
        <dbReference type="EMBL" id="KAK2152472.1"/>
    </source>
</evidence>
<accession>A0AAD9JG21</accession>
<dbReference type="AlphaFoldDB" id="A0AAD9JG21"/>
<comment type="function">
    <text evidence="4">Converts proline to delta-1-pyrroline-5-carboxylate.</text>
</comment>
<protein>
    <recommendedName>
        <fullName evidence="4">Proline dehydrogenase</fullName>
        <ecNumber evidence="4">1.5.5.2</ecNumber>
    </recommendedName>
</protein>
<evidence type="ECO:0000256" key="2">
    <source>
        <dbReference type="ARBA" id="ARBA00022630"/>
    </source>
</evidence>
<keyword evidence="4" id="KW-0560">Oxidoreductase</keyword>
<comment type="caution">
    <text evidence="5">The sequence shown here is derived from an EMBL/GenBank/DDBJ whole genome shotgun (WGS) entry which is preliminary data.</text>
</comment>
<keyword evidence="3 4" id="KW-0274">FAD</keyword>
<dbReference type="EMBL" id="JAODUP010000327">
    <property type="protein sequence ID" value="KAK2152472.1"/>
    <property type="molecule type" value="Genomic_DNA"/>
</dbReference>
<sequence length="303" mass="34361">MLGICGSRVSSWRWRMSVLRQLRIEKRSKSTRIDADAAPYRVRCKPLLHRRAKFSRADGHQGNGVPTPDFRDVKFIYRNKNWKQLLRSFFVFTLASWPLLANNHLKILKWSRQLAGKRLFKTMMRATVYGQFMAGESPDDVLDVAKDNTKAGIYAMFAYTASEQHGQTSVLKVAKTEEVSNKDNYMGIIEGLQVAAAAREFSIFTPQLSTKLTFFVPLKLLVSLNSLVTHQTKILEGVVNDPDLHRLSEFNQFLLTVIDGVKNNYHGNDMILPQSNLYIPNGSGSIRQAVACLAQPLWWSPSP</sequence>
<dbReference type="GO" id="GO:0004657">
    <property type="term" value="F:proline dehydrogenase activity"/>
    <property type="evidence" value="ECO:0007669"/>
    <property type="project" value="UniProtKB-EC"/>
</dbReference>
<dbReference type="Gene3D" id="3.20.20.220">
    <property type="match status" value="1"/>
</dbReference>
<dbReference type="Proteomes" id="UP001208570">
    <property type="component" value="Unassembled WGS sequence"/>
</dbReference>
<comment type="cofactor">
    <cofactor evidence="1 4">
        <name>FAD</name>
        <dbReference type="ChEBI" id="CHEBI:57692"/>
    </cofactor>
</comment>
<dbReference type="GO" id="GO:0010133">
    <property type="term" value="P:L-proline catabolic process to L-glutamate"/>
    <property type="evidence" value="ECO:0007669"/>
    <property type="project" value="TreeGrafter"/>
</dbReference>
<comment type="similarity">
    <text evidence="4">Belongs to the proline oxidase family.</text>
</comment>
<keyword evidence="4" id="KW-0642">Proline metabolism</keyword>
<dbReference type="PANTHER" id="PTHR13914">
    <property type="entry name" value="PROLINE OXIDASE"/>
    <property type="match status" value="1"/>
</dbReference>
<dbReference type="PANTHER" id="PTHR13914:SF29">
    <property type="entry name" value="HYDROXYPROLINE DEHYDROGENASE"/>
    <property type="match status" value="1"/>
</dbReference>
<keyword evidence="2 4" id="KW-0285">Flavoprotein</keyword>
<evidence type="ECO:0000256" key="4">
    <source>
        <dbReference type="RuleBase" id="RU364054"/>
    </source>
</evidence>
<reference evidence="5" key="1">
    <citation type="journal article" date="2023" name="Mol. Biol. Evol.">
        <title>Third-Generation Sequencing Reveals the Adaptive Role of the Epigenome in Three Deep-Sea Polychaetes.</title>
        <authorList>
            <person name="Perez M."/>
            <person name="Aroh O."/>
            <person name="Sun Y."/>
            <person name="Lan Y."/>
            <person name="Juniper S.K."/>
            <person name="Young C.R."/>
            <person name="Angers B."/>
            <person name="Qian P.Y."/>
        </authorList>
    </citation>
    <scope>NUCLEOTIDE SEQUENCE</scope>
    <source>
        <strain evidence="5">P08H-3</strain>
    </source>
</reference>
<dbReference type="EC" id="1.5.5.2" evidence="4"/>
<dbReference type="GO" id="GO:0071949">
    <property type="term" value="F:FAD binding"/>
    <property type="evidence" value="ECO:0007669"/>
    <property type="project" value="TreeGrafter"/>
</dbReference>
<comment type="catalytic activity">
    <reaction evidence="4">
        <text>L-proline + a quinone = (S)-1-pyrroline-5-carboxylate + a quinol + H(+)</text>
        <dbReference type="Rhea" id="RHEA:23784"/>
        <dbReference type="ChEBI" id="CHEBI:15378"/>
        <dbReference type="ChEBI" id="CHEBI:17388"/>
        <dbReference type="ChEBI" id="CHEBI:24646"/>
        <dbReference type="ChEBI" id="CHEBI:60039"/>
        <dbReference type="ChEBI" id="CHEBI:132124"/>
        <dbReference type="EC" id="1.5.5.2"/>
    </reaction>
</comment>
<evidence type="ECO:0000313" key="6">
    <source>
        <dbReference type="Proteomes" id="UP001208570"/>
    </source>
</evidence>
<proteinExistence type="inferred from homology"/>
<dbReference type="GO" id="GO:0005739">
    <property type="term" value="C:mitochondrion"/>
    <property type="evidence" value="ECO:0007669"/>
    <property type="project" value="TreeGrafter"/>
</dbReference>
<evidence type="ECO:0000256" key="1">
    <source>
        <dbReference type="ARBA" id="ARBA00001974"/>
    </source>
</evidence>
<gene>
    <name evidence="5" type="ORF">LSH36_327g01004</name>
</gene>
<organism evidence="5 6">
    <name type="scientific">Paralvinella palmiformis</name>
    <dbReference type="NCBI Taxonomy" id="53620"/>
    <lineage>
        <taxon>Eukaryota</taxon>
        <taxon>Metazoa</taxon>
        <taxon>Spiralia</taxon>
        <taxon>Lophotrochozoa</taxon>
        <taxon>Annelida</taxon>
        <taxon>Polychaeta</taxon>
        <taxon>Sedentaria</taxon>
        <taxon>Canalipalpata</taxon>
        <taxon>Terebellida</taxon>
        <taxon>Terebelliformia</taxon>
        <taxon>Alvinellidae</taxon>
        <taxon>Paralvinella</taxon>
    </lineage>
</organism>
<keyword evidence="6" id="KW-1185">Reference proteome</keyword>
<name>A0AAD9JG21_9ANNE</name>